<accession>A0A9K3GF56</accession>
<dbReference type="Proteomes" id="UP000265618">
    <property type="component" value="Unassembled WGS sequence"/>
</dbReference>
<evidence type="ECO:0000313" key="5">
    <source>
        <dbReference type="EMBL" id="GIQ80517.1"/>
    </source>
</evidence>
<dbReference type="GO" id="GO:0005829">
    <property type="term" value="C:cytosol"/>
    <property type="evidence" value="ECO:0007669"/>
    <property type="project" value="TreeGrafter"/>
</dbReference>
<sequence>MEAHVQFAKAIRTEYESQCNDKGVQPSSSLLKALDRIPSTQSLDLSSMFVEGRVPDQHLFFLTKAVETGMKHRSKHFDAQIRSFSYEDNAVTNKHSISAIHHIVKSLRISLTSISFQGTPLGEHDLAQLATFLTSKPKAFAISTINLSKCGLTDSASQAVADVCTAFASKDEGTGKGVWLQSVILNHNRLGAGVLRALTAAMEDGLRIQELDLSHTAQSDSGVEVFATAAASSLRQALVNDMPRPALRSLNLSHNKMTCKGVSSVLAVCGKIPHMRSLDVSFNFGAPSQAVEASNLAKRMAALLRSCKRLEMIKIGYQSPVKMNAGGDESLPDSPLASRGSMRHSASLLNISRQGSGADAEAFLPIADTTEILVAAQKGKSLHTLGLARCLQLQSGEVGSGIRELLRVSPNLVRLDITPAPSVMTYRYQSQTDAQLAAIVEDLTHALFVLKLDIGNWPDAHPEVAKAMAFNLSLNALLKSLAGVAVPKDVTVSSDKQLPPLALQKLQSTASELMQMVKKRNSPGVTSTDIQRIKRMISNASLESVPVLYSAVVGLTKSYMEPIVADSAVEAQQVKTKLQSRFQQMRQASQANLSLKREKSKGALIGSVSKEDKEGVASRLEDQARSGSSSMASAIQNVPAIIQQKLQRMYTDIMAQMESKLKADREVSNVRFTEVRAVLASFKTGLAAHGEELAKLGESIDAGEANTAAVREALAKEVETLTAQAEALVASLSEEGDQRKEGEAKVAEALAAQGAGLQSAEEGIAALGRTQATETEERKEEAVIAGQHIANAEKQISSLLAQQRSLTSNHDSTVKAMGKVSERVEVQERLTKENREAHTTFAAAAEERLSAVETAAGDNRAALLVECDTRAEATTKLATSVGALETKAGQHADQLNLLNSQQKVGAAALATLTEETAAHKAEVDGRVSSLEVEGRETADSLSVLTTKVADIKGTVQGLLETVSQVNDRLADHISRIEDLKRLSTQMAEDMGASLDKQAKVNEGVTAEISRIDETLVAHASADEAASARAGEAEARLDSTEAAHAAADERATAAEDRIASVEGASAANGAAIELLKGTTSMQGDEIERHTQRLTEAEGTVATHTQQLTAAEATIVAETARLTTLTSQHEAVDARLVEAEASVDKHEISLSSMDTRLMETDAKGDAAHVRLDELHNRIADAHSQIGTLSEVVGSHTTSLSDMAQQALATSEEVAGLQTSTAGTATSLATLTTAYTAYTASTTGALEEVGQRLGGLDEATTTNAEGISDVTASVSALFDRMGDAEALGQTHSSQLTSLEGASAALADRCTASETRHDEADTRNGEAEARIAAGEAAAEALTVRVLSTEERATALESRCDATEEAHASLSASHSALSEQVEGTTKSVAEHLEALDALTKALGEKHAAHVAEAGEKHEGVEARLATLDASAASHGETLSAHSASIAEAASGIAAFAKRADTFATTTDTLSVARSVTTLTDYLKRVEQTGNKNTADIRSGNDKRESLSRFTDRLEQGQKELGSELEAIRALSDHVSDNSRAMTMQKMEILELKKKTAAHTQTFEEVADTVSTMLVSVETELRGELEAATTCVIEQGDDTVVTFSSLVQSVLALSGRLDSETERIGSDLEHLQRFVVNDNSNSSHQIDSFMGTLAELDHSH</sequence>
<dbReference type="SUPFAM" id="SSF52047">
    <property type="entry name" value="RNI-like"/>
    <property type="match status" value="1"/>
</dbReference>
<comment type="caution">
    <text evidence="5">The sequence shown here is derived from an EMBL/GenBank/DDBJ whole genome shotgun (WGS) entry which is preliminary data.</text>
</comment>
<keyword evidence="2" id="KW-0433">Leucine-rich repeat</keyword>
<dbReference type="Gene3D" id="1.10.287.1490">
    <property type="match status" value="1"/>
</dbReference>
<dbReference type="GO" id="GO:0005096">
    <property type="term" value="F:GTPase activator activity"/>
    <property type="evidence" value="ECO:0007669"/>
    <property type="project" value="UniProtKB-KW"/>
</dbReference>
<dbReference type="GO" id="GO:0005634">
    <property type="term" value="C:nucleus"/>
    <property type="evidence" value="ECO:0007669"/>
    <property type="project" value="TreeGrafter"/>
</dbReference>
<evidence type="ECO:0000313" key="6">
    <source>
        <dbReference type="Proteomes" id="UP000265618"/>
    </source>
</evidence>
<keyword evidence="4" id="KW-0175">Coiled coil</keyword>
<evidence type="ECO:0000256" key="2">
    <source>
        <dbReference type="ARBA" id="ARBA00022614"/>
    </source>
</evidence>
<name>A0A9K3GF56_9EUKA</name>
<proteinExistence type="predicted"/>
<keyword evidence="1" id="KW-0343">GTPase activation</keyword>
<dbReference type="Gene3D" id="3.80.10.10">
    <property type="entry name" value="Ribonuclease Inhibitor"/>
    <property type="match status" value="1"/>
</dbReference>
<dbReference type="InterPro" id="IPR032675">
    <property type="entry name" value="LRR_dom_sf"/>
</dbReference>
<dbReference type="GO" id="GO:0048471">
    <property type="term" value="C:perinuclear region of cytoplasm"/>
    <property type="evidence" value="ECO:0007669"/>
    <property type="project" value="TreeGrafter"/>
</dbReference>
<dbReference type="SUPFAM" id="SSF57997">
    <property type="entry name" value="Tropomyosin"/>
    <property type="match status" value="2"/>
</dbReference>
<protein>
    <submittedName>
        <fullName evidence="5">Uncharacterized protein</fullName>
    </submittedName>
</protein>
<dbReference type="GO" id="GO:0006913">
    <property type="term" value="P:nucleocytoplasmic transport"/>
    <property type="evidence" value="ECO:0007669"/>
    <property type="project" value="TreeGrafter"/>
</dbReference>
<gene>
    <name evidence="5" type="ORF">KIPB_001327</name>
</gene>
<evidence type="ECO:0000256" key="4">
    <source>
        <dbReference type="SAM" id="Coils"/>
    </source>
</evidence>
<evidence type="ECO:0000256" key="3">
    <source>
        <dbReference type="ARBA" id="ARBA00022737"/>
    </source>
</evidence>
<dbReference type="GO" id="GO:0031267">
    <property type="term" value="F:small GTPase binding"/>
    <property type="evidence" value="ECO:0007669"/>
    <property type="project" value="TreeGrafter"/>
</dbReference>
<dbReference type="PANTHER" id="PTHR24113:SF12">
    <property type="entry name" value="RAN GTPASE-ACTIVATING PROTEIN 1"/>
    <property type="match status" value="1"/>
</dbReference>
<feature type="coiled-coil region" evidence="4">
    <location>
        <begin position="1029"/>
        <end position="1056"/>
    </location>
</feature>
<evidence type="ECO:0000256" key="1">
    <source>
        <dbReference type="ARBA" id="ARBA00022468"/>
    </source>
</evidence>
<dbReference type="PANTHER" id="PTHR24113">
    <property type="entry name" value="RAN GTPASE-ACTIVATING PROTEIN 1"/>
    <property type="match status" value="1"/>
</dbReference>
<reference evidence="5 6" key="1">
    <citation type="journal article" date="2018" name="PLoS ONE">
        <title>The draft genome of Kipferlia bialata reveals reductive genome evolution in fornicate parasites.</title>
        <authorList>
            <person name="Tanifuji G."/>
            <person name="Takabayashi S."/>
            <person name="Kume K."/>
            <person name="Takagi M."/>
            <person name="Nakayama T."/>
            <person name="Kamikawa R."/>
            <person name="Inagaki Y."/>
            <person name="Hashimoto T."/>
        </authorList>
    </citation>
    <scope>NUCLEOTIDE SEQUENCE [LARGE SCALE GENOMIC DNA]</scope>
    <source>
        <strain evidence="5">NY0173</strain>
    </source>
</reference>
<dbReference type="Pfam" id="PF13516">
    <property type="entry name" value="LRR_6"/>
    <property type="match status" value="1"/>
</dbReference>
<organism evidence="5 6">
    <name type="scientific">Kipferlia bialata</name>
    <dbReference type="NCBI Taxonomy" id="797122"/>
    <lineage>
        <taxon>Eukaryota</taxon>
        <taxon>Metamonada</taxon>
        <taxon>Carpediemonas-like organisms</taxon>
        <taxon>Kipferlia</taxon>
    </lineage>
</organism>
<dbReference type="EMBL" id="BDIP01000185">
    <property type="protein sequence ID" value="GIQ80517.1"/>
    <property type="molecule type" value="Genomic_DNA"/>
</dbReference>
<dbReference type="InterPro" id="IPR027038">
    <property type="entry name" value="RanGap"/>
</dbReference>
<keyword evidence="3" id="KW-0677">Repeat</keyword>
<dbReference type="InterPro" id="IPR001611">
    <property type="entry name" value="Leu-rich_rpt"/>
</dbReference>
<keyword evidence="6" id="KW-1185">Reference proteome</keyword>